<keyword evidence="12 15" id="KW-1015">Disulfide bond</keyword>
<evidence type="ECO:0000259" key="19">
    <source>
        <dbReference type="PROSITE" id="PS50026"/>
    </source>
</evidence>
<protein>
    <submittedName>
        <fullName evidence="23">Disintegrin and metalloproteinase domain-containing protein 20-like</fullName>
    </submittedName>
</protein>
<dbReference type="Gene3D" id="4.10.70.10">
    <property type="entry name" value="Disintegrin domain"/>
    <property type="match status" value="1"/>
</dbReference>
<evidence type="ECO:0000256" key="12">
    <source>
        <dbReference type="ARBA" id="ARBA00023157"/>
    </source>
</evidence>
<dbReference type="FunFam" id="3.40.390.10:FF:000002">
    <property type="entry name" value="Disintegrin and metalloproteinase domain-containing protein 22"/>
    <property type="match status" value="1"/>
</dbReference>
<dbReference type="Pfam" id="PF01562">
    <property type="entry name" value="Pep_M12B_propep"/>
    <property type="match status" value="1"/>
</dbReference>
<gene>
    <name evidence="23" type="primary">LOC129323411</name>
</gene>
<dbReference type="PANTHER" id="PTHR11905">
    <property type="entry name" value="ADAM A DISINTEGRIN AND METALLOPROTEASE DOMAIN"/>
    <property type="match status" value="1"/>
</dbReference>
<dbReference type="GO" id="GO:0090729">
    <property type="term" value="F:toxin activity"/>
    <property type="evidence" value="ECO:0007669"/>
    <property type="project" value="UniProtKB-KW"/>
</dbReference>
<keyword evidence="18" id="KW-0732">Signal</keyword>
<keyword evidence="8" id="KW-0378">Hydrolase</keyword>
<organism evidence="22 23">
    <name type="scientific">Eublepharis macularius</name>
    <name type="common">Leopard gecko</name>
    <name type="synonym">Cyrtodactylus macularius</name>
    <dbReference type="NCBI Taxonomy" id="481883"/>
    <lineage>
        <taxon>Eukaryota</taxon>
        <taxon>Metazoa</taxon>
        <taxon>Chordata</taxon>
        <taxon>Craniata</taxon>
        <taxon>Vertebrata</taxon>
        <taxon>Euteleostomi</taxon>
        <taxon>Lepidosauria</taxon>
        <taxon>Squamata</taxon>
        <taxon>Bifurcata</taxon>
        <taxon>Gekkota</taxon>
        <taxon>Eublepharidae</taxon>
        <taxon>Eublepharinae</taxon>
        <taxon>Eublepharis</taxon>
    </lineage>
</organism>
<dbReference type="GO" id="GO:0046872">
    <property type="term" value="F:metal ion binding"/>
    <property type="evidence" value="ECO:0007669"/>
    <property type="project" value="UniProtKB-KW"/>
</dbReference>
<evidence type="ECO:0000256" key="6">
    <source>
        <dbReference type="ARBA" id="ARBA00022692"/>
    </source>
</evidence>
<dbReference type="RefSeq" id="XP_054825919.1">
    <property type="nucleotide sequence ID" value="XM_054969944.1"/>
</dbReference>
<dbReference type="KEGG" id="emc:129323411"/>
<dbReference type="InterPro" id="IPR034027">
    <property type="entry name" value="Reprolysin_adamalysin"/>
</dbReference>
<keyword evidence="10 17" id="KW-1133">Transmembrane helix</keyword>
<dbReference type="PROSITE" id="PS00427">
    <property type="entry name" value="DISINTEGRIN_1"/>
    <property type="match status" value="1"/>
</dbReference>
<evidence type="ECO:0000256" key="4">
    <source>
        <dbReference type="ARBA" id="ARBA00022525"/>
    </source>
</evidence>
<feature type="domain" description="Disintegrin" evidence="20">
    <location>
        <begin position="401"/>
        <end position="487"/>
    </location>
</feature>
<dbReference type="Proteomes" id="UP001190640">
    <property type="component" value="Chromosome 2"/>
</dbReference>
<feature type="chain" id="PRO_5041731193" evidence="18">
    <location>
        <begin position="23"/>
        <end position="715"/>
    </location>
</feature>
<feature type="binding site" evidence="16">
    <location>
        <position position="345"/>
    </location>
    <ligand>
        <name>Zn(2+)</name>
        <dbReference type="ChEBI" id="CHEBI:29105"/>
        <note>catalytic</note>
    </ligand>
</feature>
<name>A0AA97KMX1_EUBMA</name>
<dbReference type="GeneID" id="129323411"/>
<keyword evidence="7 16" id="KW-0479">Metal-binding</keyword>
<keyword evidence="15" id="KW-0245">EGF-like domain</keyword>
<keyword evidence="4" id="KW-0964">Secreted</keyword>
<evidence type="ECO:0000256" key="15">
    <source>
        <dbReference type="PROSITE-ProRule" id="PRU00076"/>
    </source>
</evidence>
<feature type="disulfide bond" evidence="14">
    <location>
        <begin position="459"/>
        <end position="479"/>
    </location>
</feature>
<dbReference type="PANTHER" id="PTHR11905:SF251">
    <property type="entry name" value="MEDIATOR COMPLEX SUBUNIT 6"/>
    <property type="match status" value="1"/>
</dbReference>
<dbReference type="SUPFAM" id="SSF55486">
    <property type="entry name" value="Metalloproteases ('zincins'), catalytic domain"/>
    <property type="match status" value="1"/>
</dbReference>
<dbReference type="FunFam" id="4.10.70.10:FF:000001">
    <property type="entry name" value="Disintegrin and metalloproteinase domain-containing protein 22"/>
    <property type="match status" value="1"/>
</dbReference>
<dbReference type="InterPro" id="IPR006586">
    <property type="entry name" value="ADAM_Cys-rich"/>
</dbReference>
<dbReference type="InterPro" id="IPR001762">
    <property type="entry name" value="Disintegrin_dom"/>
</dbReference>
<dbReference type="PROSITE" id="PS01186">
    <property type="entry name" value="EGF_2"/>
    <property type="match status" value="1"/>
</dbReference>
<evidence type="ECO:0000256" key="18">
    <source>
        <dbReference type="SAM" id="SignalP"/>
    </source>
</evidence>
<dbReference type="AlphaFoldDB" id="A0AA97KMX1"/>
<dbReference type="InterPro" id="IPR001590">
    <property type="entry name" value="Peptidase_M12B"/>
</dbReference>
<evidence type="ECO:0000256" key="9">
    <source>
        <dbReference type="ARBA" id="ARBA00022833"/>
    </source>
</evidence>
<keyword evidence="5" id="KW-0800">Toxin</keyword>
<dbReference type="GO" id="GO:0006508">
    <property type="term" value="P:proteolysis"/>
    <property type="evidence" value="ECO:0007669"/>
    <property type="project" value="InterPro"/>
</dbReference>
<dbReference type="Pfam" id="PF01421">
    <property type="entry name" value="Reprolysin"/>
    <property type="match status" value="1"/>
</dbReference>
<dbReference type="Pfam" id="PF00200">
    <property type="entry name" value="Disintegrin"/>
    <property type="match status" value="1"/>
</dbReference>
<evidence type="ECO:0000256" key="5">
    <source>
        <dbReference type="ARBA" id="ARBA00022656"/>
    </source>
</evidence>
<feature type="signal peptide" evidence="18">
    <location>
        <begin position="1"/>
        <end position="22"/>
    </location>
</feature>
<dbReference type="SUPFAM" id="SSF57552">
    <property type="entry name" value="Blood coagulation inhibitor (disintegrin)"/>
    <property type="match status" value="1"/>
</dbReference>
<feature type="domain" description="Peptidase M12B" evidence="21">
    <location>
        <begin position="200"/>
        <end position="393"/>
    </location>
</feature>
<evidence type="ECO:0000313" key="23">
    <source>
        <dbReference type="RefSeq" id="XP_054825919.1"/>
    </source>
</evidence>
<dbReference type="SMART" id="SM00050">
    <property type="entry name" value="DISIN"/>
    <property type="match status" value="1"/>
</dbReference>
<comment type="subcellular location">
    <subcellularLocation>
        <location evidence="2">Membrane</location>
        <topology evidence="2">Single-pass type I membrane protein</topology>
    </subcellularLocation>
    <subcellularLocation>
        <location evidence="3">Secreted</location>
    </subcellularLocation>
</comment>
<keyword evidence="11 17" id="KW-0472">Membrane</keyword>
<evidence type="ECO:0000259" key="21">
    <source>
        <dbReference type="PROSITE" id="PS50215"/>
    </source>
</evidence>
<dbReference type="GO" id="GO:0005576">
    <property type="term" value="C:extracellular region"/>
    <property type="evidence" value="ECO:0007669"/>
    <property type="project" value="UniProtKB-SubCell"/>
</dbReference>
<evidence type="ECO:0000256" key="7">
    <source>
        <dbReference type="ARBA" id="ARBA00022723"/>
    </source>
</evidence>
<feature type="domain" description="EGF-like" evidence="19">
    <location>
        <begin position="625"/>
        <end position="658"/>
    </location>
</feature>
<dbReference type="PROSITE" id="PS50215">
    <property type="entry name" value="ADAM_MEPRO"/>
    <property type="match status" value="1"/>
</dbReference>
<dbReference type="GO" id="GO:0009897">
    <property type="term" value="C:external side of plasma membrane"/>
    <property type="evidence" value="ECO:0007669"/>
    <property type="project" value="TreeGrafter"/>
</dbReference>
<dbReference type="PROSITE" id="PS50214">
    <property type="entry name" value="DISINTEGRIN_2"/>
    <property type="match status" value="1"/>
</dbReference>
<dbReference type="GO" id="GO:1990913">
    <property type="term" value="C:sperm head plasma membrane"/>
    <property type="evidence" value="ECO:0007669"/>
    <property type="project" value="TreeGrafter"/>
</dbReference>
<dbReference type="InterPro" id="IPR002870">
    <property type="entry name" value="Peptidase_M12B_N"/>
</dbReference>
<evidence type="ECO:0000256" key="16">
    <source>
        <dbReference type="PROSITE-ProRule" id="PRU00276"/>
    </source>
</evidence>
<sequence length="715" mass="80282">MTRDHAWLLVLVLRNILNKITGQASPPGFRYASYEVIIPKRQTPRSGHKEAEDVNYLLKIEGKSHLVHLRQKRAFVPKHFPVFTYSKEGDLQVDYPFIRDDCFYRGFVQGRLHSLVAISTCSGGLRGVLWVENKTYEIEPVQASSTFQHVLYRLEEEEGAIRMRCGLTQEEQSRQMAMFQNTGNVAAKRSHDRPWWTHTMYTKLVIVVEHERYVQFGRNETVVALNMLHVIHFTNSLYAPLGIQVILVGLEIWSERNLIDISDSMSPLLGNFNIWRRNTLNTRLPHDAGHLFVYKRFKGIIGLAYTGTICQKEMASAVDSYTTSSLFYFIITFAHEQGHILGMNHDSEFCTCERQQCIMAAYHSYTDKFSNCSYKGYYNLMKSGKAQCMLLAGDPDKLYKLTFCGNKVVEHGEQCDCGSKLSCESDPCCQSDCRLRSGVTCAFGECCSKCQYLPAGTICRGSNSVCDLPEYCNGTSEWCPEDVYVQDGAPCQGGAYCLHGNCSTHNKQCKMIFGSKATVASEGCFRELNARGDRFGNCGINGSNYIKCNAEDILCGRVQCENINKLPSVEEHSTIIQTHINKSLCWSTDYHNGANTPDTGAVRDGTICNKDMMCINRKCSNVSFLKYDCNVTKCQNRGICNSRKNCHCDYGWAPPYCVNEGYGGSIDSGPPPGYNAIFIAGLPILLAALVFAAALAAYYRVKLTQLYRTFLAGSH</sequence>
<feature type="transmembrane region" description="Helical" evidence="17">
    <location>
        <begin position="676"/>
        <end position="699"/>
    </location>
</feature>
<evidence type="ECO:0000256" key="2">
    <source>
        <dbReference type="ARBA" id="ARBA00004479"/>
    </source>
</evidence>
<dbReference type="InterPro" id="IPR000742">
    <property type="entry name" value="EGF"/>
</dbReference>
<keyword evidence="22" id="KW-1185">Reference proteome</keyword>
<dbReference type="InterPro" id="IPR018358">
    <property type="entry name" value="Disintegrin_CS"/>
</dbReference>
<evidence type="ECO:0000259" key="20">
    <source>
        <dbReference type="PROSITE" id="PS50214"/>
    </source>
</evidence>
<dbReference type="InterPro" id="IPR024079">
    <property type="entry name" value="MetalloPept_cat_dom_sf"/>
</dbReference>
<dbReference type="Gene3D" id="3.40.390.10">
    <property type="entry name" value="Collagenase (Catalytic Domain)"/>
    <property type="match status" value="1"/>
</dbReference>
<evidence type="ECO:0000256" key="11">
    <source>
        <dbReference type="ARBA" id="ARBA00023136"/>
    </source>
</evidence>
<feature type="binding site" evidence="16">
    <location>
        <position position="339"/>
    </location>
    <ligand>
        <name>Zn(2+)</name>
        <dbReference type="ChEBI" id="CHEBI:29105"/>
        <note>catalytic</note>
    </ligand>
</feature>
<evidence type="ECO:0000256" key="13">
    <source>
        <dbReference type="ARBA" id="ARBA00023240"/>
    </source>
</evidence>
<dbReference type="Pfam" id="PF08516">
    <property type="entry name" value="ADAM_CR"/>
    <property type="match status" value="1"/>
</dbReference>
<keyword evidence="13" id="KW-1199">Hemostasis impairing toxin</keyword>
<comment type="caution">
    <text evidence="15">Lacks conserved residue(s) required for the propagation of feature annotation.</text>
</comment>
<evidence type="ECO:0000256" key="17">
    <source>
        <dbReference type="SAM" id="Phobius"/>
    </source>
</evidence>
<evidence type="ECO:0000256" key="3">
    <source>
        <dbReference type="ARBA" id="ARBA00004613"/>
    </source>
</evidence>
<evidence type="ECO:0000313" key="22">
    <source>
        <dbReference type="Proteomes" id="UP001190640"/>
    </source>
</evidence>
<comment type="cofactor">
    <cofactor evidence="1">
        <name>Zn(2+)</name>
        <dbReference type="ChEBI" id="CHEBI:29105"/>
    </cofactor>
</comment>
<evidence type="ECO:0000256" key="8">
    <source>
        <dbReference type="ARBA" id="ARBA00022801"/>
    </source>
</evidence>
<dbReference type="GO" id="GO:0004222">
    <property type="term" value="F:metalloendopeptidase activity"/>
    <property type="evidence" value="ECO:0007669"/>
    <property type="project" value="InterPro"/>
</dbReference>
<evidence type="ECO:0000256" key="1">
    <source>
        <dbReference type="ARBA" id="ARBA00001947"/>
    </source>
</evidence>
<feature type="active site" evidence="16">
    <location>
        <position position="336"/>
    </location>
</feature>
<dbReference type="GO" id="GO:0008584">
    <property type="term" value="P:male gonad development"/>
    <property type="evidence" value="ECO:0007669"/>
    <property type="project" value="TreeGrafter"/>
</dbReference>
<keyword evidence="6 17" id="KW-0812">Transmembrane</keyword>
<evidence type="ECO:0000256" key="10">
    <source>
        <dbReference type="ARBA" id="ARBA00022989"/>
    </source>
</evidence>
<accession>A0AA97KMX1</accession>
<evidence type="ECO:0000256" key="14">
    <source>
        <dbReference type="PROSITE-ProRule" id="PRU00068"/>
    </source>
</evidence>
<reference evidence="23" key="1">
    <citation type="submission" date="2025-08" db="UniProtKB">
        <authorList>
            <consortium name="RefSeq"/>
        </authorList>
    </citation>
    <scope>IDENTIFICATION</scope>
    <source>
        <tissue evidence="23">Blood</tissue>
    </source>
</reference>
<dbReference type="SMART" id="SM00608">
    <property type="entry name" value="ACR"/>
    <property type="match status" value="1"/>
</dbReference>
<dbReference type="PRINTS" id="PR00289">
    <property type="entry name" value="DISINTEGRIN"/>
</dbReference>
<dbReference type="PROSITE" id="PS50026">
    <property type="entry name" value="EGF_3"/>
    <property type="match status" value="1"/>
</dbReference>
<feature type="binding site" evidence="16">
    <location>
        <position position="335"/>
    </location>
    <ligand>
        <name>Zn(2+)</name>
        <dbReference type="ChEBI" id="CHEBI:29105"/>
        <note>catalytic</note>
    </ligand>
</feature>
<dbReference type="CDD" id="cd04269">
    <property type="entry name" value="ZnMc_adamalysin_II_like"/>
    <property type="match status" value="1"/>
</dbReference>
<dbReference type="InterPro" id="IPR036436">
    <property type="entry name" value="Disintegrin_dom_sf"/>
</dbReference>
<feature type="disulfide bond" evidence="15">
    <location>
        <begin position="648"/>
        <end position="657"/>
    </location>
</feature>
<keyword evidence="9 16" id="KW-0862">Zinc</keyword>
<feature type="disulfide bond" evidence="16">
    <location>
        <begin position="352"/>
        <end position="357"/>
    </location>
</feature>
<proteinExistence type="predicted"/>